<proteinExistence type="predicted"/>
<reference evidence="1 2" key="1">
    <citation type="submission" date="2016-04" db="EMBL/GenBank/DDBJ databases">
        <title>Genome analysis of Thermosulfurimonas dismutans, the first thermophilic sulfur-disproportionating bacterium of the phylum Thermodesulfobacteria.</title>
        <authorList>
            <person name="Mardanov A.V."/>
            <person name="Beletsky A.V."/>
            <person name="Kadnikov V.V."/>
            <person name="Slobodkin A.I."/>
            <person name="Ravin N.V."/>
        </authorList>
    </citation>
    <scope>NUCLEOTIDE SEQUENCE [LARGE SCALE GENOMIC DNA]</scope>
    <source>
        <strain evidence="1 2">S95</strain>
    </source>
</reference>
<name>A0A179D6W6_9BACT</name>
<accession>A0A179D6W6</accession>
<dbReference type="EMBL" id="LWLG01000001">
    <property type="protein sequence ID" value="OAQ21834.1"/>
    <property type="molecule type" value="Genomic_DNA"/>
</dbReference>
<dbReference type="Proteomes" id="UP000078390">
    <property type="component" value="Unassembled WGS sequence"/>
</dbReference>
<evidence type="ECO:0000313" key="2">
    <source>
        <dbReference type="Proteomes" id="UP000078390"/>
    </source>
</evidence>
<dbReference type="AlphaFoldDB" id="A0A179D6W6"/>
<keyword evidence="2" id="KW-1185">Reference proteome</keyword>
<sequence>MVFGLVEGQDGLLKGGGEGILGFATTVTVKGPFRAIF</sequence>
<protein>
    <submittedName>
        <fullName evidence="1">Uncharacterized protein</fullName>
    </submittedName>
</protein>
<dbReference type="STRING" id="999894.TDIS_0352"/>
<organism evidence="1 2">
    <name type="scientific">Thermosulfurimonas dismutans</name>
    <dbReference type="NCBI Taxonomy" id="999894"/>
    <lineage>
        <taxon>Bacteria</taxon>
        <taxon>Pseudomonadati</taxon>
        <taxon>Thermodesulfobacteriota</taxon>
        <taxon>Thermodesulfobacteria</taxon>
        <taxon>Thermodesulfobacteriales</taxon>
        <taxon>Thermodesulfobacteriaceae</taxon>
        <taxon>Thermosulfurimonas</taxon>
    </lineage>
</organism>
<comment type="caution">
    <text evidence="1">The sequence shown here is derived from an EMBL/GenBank/DDBJ whole genome shotgun (WGS) entry which is preliminary data.</text>
</comment>
<evidence type="ECO:0000313" key="1">
    <source>
        <dbReference type="EMBL" id="OAQ21834.1"/>
    </source>
</evidence>
<gene>
    <name evidence="1" type="ORF">TDIS_0352</name>
</gene>